<dbReference type="InterPro" id="IPR028082">
    <property type="entry name" value="Peripla_BP_I"/>
</dbReference>
<dbReference type="InterPro" id="IPR032675">
    <property type="entry name" value="LRR_dom_sf"/>
</dbReference>
<feature type="compositionally biased region" description="Basic and acidic residues" evidence="5">
    <location>
        <begin position="1932"/>
        <end position="1942"/>
    </location>
</feature>
<dbReference type="SMART" id="SM01411">
    <property type="entry name" value="Ephrin_rec_like"/>
    <property type="match status" value="2"/>
</dbReference>
<dbReference type="Proteomes" id="UP000041254">
    <property type="component" value="Unassembled WGS sequence"/>
</dbReference>
<dbReference type="Pfam" id="PF00560">
    <property type="entry name" value="LRR_1"/>
    <property type="match status" value="1"/>
</dbReference>
<sequence length="2035" mass="225615">MRSLVCLCALSLLWLSSAQRSTIRLGALLNAEKDTVREAAIRLAIDDINNDPDILTNYTVELLVGDTTADSIRGLLAVREMIEKEVSIVVGPMSSSMSAAALPLAGFFHIPLVSPTATAPTLVRYKAFFRLVPSDVFQVKVILDMCQHFKWERLVILHTNDGYGEGIQTAFESLAPSYKISPLGYAVGDRPVEELVEILEGIYVREDAAVFILAVSKDMLPAILRAAEQSRVLDRGTAWIGTDTILDIVPDPDFLNATGGFLAVIPSIANGTDTRATLADRLNVSEADRSRVDNYVAHSYDAAMFAAKGVDEALKRFDDELPPFTEPTSTDPATWMVNPLGEVLLDALRDVHMEGLTGPIHLGSDKEAEGRYVVLNNRWDQGKWIEAAEWKNGTWNFDRGERNRTYQPVWPGRSVTVPKDCVLCGARCHVCDEDRLSVIEFYFDLLSHNNATGLLERWTGWRLNVSSPFCSMWAAILCERDAYYIIMQGAEGLGGPLPKSMGKLKHCQGLVLARNRFDGPIPSLEPNLCPSKGSGRESKLKMLLLEQNMLVGELPESLGNCGALTDFNIEGNRIQGELPDTICNLTSIVEFRLERNLFSGPLPPCIGGGWGRDGNYYPGMRNLTYLFLSYNMFSGLIPQSIGGLKMASTIFLHRNQFAGPLPDVFDDVPLTNSITLIENPNLQPGIPASLARHMREEPLRIKIDPRMFGCRLGYQPPSEDYWHRFEIDNATWRSMDVCSPCPPGHFRVDGIDFCLPCVAGKAAPRMGMGQCDVCPEGTFSREGAVVCLRCTPGTYAATSASQYCSACVEGTVAEVSGAATCRLCPVGANCSLPRQRADPDALPGFYRFDNLYRQRREDKFDNMTDEEVEALVNRLGYAWLQGTMFRLYDGFDPVAQSSNAYTFVQCPNDARCMGANTCGEGSLGPLCADCSRGYAPPTGGGECQECPSPIWSWSKIVLFPVVALTIIAFLVRSTLREGLETLSLQAVIVKIVQTWLEMCGPAVGMAMENVNLDVFRQLTEGVGYLDSLTNPLKNFIGIECLLRTFPAIHFYALLAFLFPPVAVLLAYGFYAGKVYFDRKRHGLPLTPDAERGVDRTNSIDPCTEQPVHVPNRRISRMPSTGIGENDNIYVGRMKRFLEGKDDAEALPWLTEVHRKATSCVVVCVVLFHPIMTKCFINNLDCVVLDGPRVRSHPSIECTGHHFQYWFTLSLVGMVLWTAGLPIAMYLILRQHRHRLHEESVMARFGFLFAGYEPDFYWWESWAMFRRIIVDLPPAIPFLGAEHEMIVLLLLAVISLFLNAAFQPYDNRAFKICDHLESQALWAFLLTLLCIPVLENLRVEEELVDTGAVAEAGAEYAVVVFVVCLHVFFVFRAALWFLRPYFQKAEKRYHAQRERELNNEMPRRKAWSCPRRRVPKLIRRLTMLDQARILLRPGKGGELLDISQLSEAERNFLRECFNEAIIPQLHRHVAYFDVFFVHETLVRVFRRKALQNKLAEAREMIRQVDPNLLLSGTQQESPGVRVLRHLVNLRRRIQKLAPGSHNSFSHTSSKALSSSPSVATSPSQNAPSISRTFESQATLDVPEDEHQPQPGAGAKRLRKVVNAVGAFRSPSPRSRSPDATPPHQLDRSASDSDVVNATEPPALLPKGHSFLASVKENEVLAADQQQQEQDTTLPAEQVERSVSEGHVLPGGSEGDVTPPPQTARSAGASRRFETKTTLSMASDIGRRMSSPRAGTSGDDEGTAGSGGNAGMGVLRRIASKLRTFSSQSSDHDRHTIDGDDNDIHMHPIARWRRAIQKVRLIIGIRKAFDGLARDARMDALQLGMTVEDLHVALLDQRLITRVLQRQDSVHTEILRQSEILQLDLEDLIRKRQKTKRSKSRLRLAMLIVSKRLEIIQSYFAPFCPCLKRAPRAPLHSSTAGSTVDGNGDGAAGDGKEKESDGEAVRTPGGTISTQPTEVLGPVSKELLEMASREHSSVHQSPEGDDAHNHNHNHVPGPGQAVVQRGEMAMAGGVDRQSTTGSCASKKSVRFSEDTDT</sequence>
<dbReference type="VEuPathDB" id="CryptoDB:Vbra_18030"/>
<feature type="chain" id="PRO_5005190111" evidence="7">
    <location>
        <begin position="19"/>
        <end position="2035"/>
    </location>
</feature>
<evidence type="ECO:0000256" key="7">
    <source>
        <dbReference type="SAM" id="SignalP"/>
    </source>
</evidence>
<feature type="transmembrane region" description="Helical" evidence="6">
    <location>
        <begin position="1204"/>
        <end position="1228"/>
    </location>
</feature>
<evidence type="ECO:0000313" key="11">
    <source>
        <dbReference type="Proteomes" id="UP000041254"/>
    </source>
</evidence>
<dbReference type="Pfam" id="PF01094">
    <property type="entry name" value="ANF_receptor"/>
    <property type="match status" value="1"/>
</dbReference>
<name>A0A0G4GJQ7_VITBC</name>
<dbReference type="CDD" id="cd00185">
    <property type="entry name" value="TNFRSF"/>
    <property type="match status" value="1"/>
</dbReference>
<feature type="compositionally biased region" description="Polar residues" evidence="5">
    <location>
        <begin position="2014"/>
        <end position="2023"/>
    </location>
</feature>
<dbReference type="STRING" id="1169540.A0A0G4GJQ7"/>
<evidence type="ECO:0000256" key="3">
    <source>
        <dbReference type="ARBA" id="ARBA00022989"/>
    </source>
</evidence>
<feature type="domain" description="Receptor ligand binding region" evidence="8">
    <location>
        <begin position="37"/>
        <end position="376"/>
    </location>
</feature>
<evidence type="ECO:0000256" key="2">
    <source>
        <dbReference type="ARBA" id="ARBA00022692"/>
    </source>
</evidence>
<dbReference type="PANTHER" id="PTHR11319">
    <property type="entry name" value="G PROTEIN-COUPLED RECEPTOR-RELATED"/>
    <property type="match status" value="1"/>
</dbReference>
<dbReference type="GO" id="GO:0016020">
    <property type="term" value="C:membrane"/>
    <property type="evidence" value="ECO:0007669"/>
    <property type="project" value="UniProtKB-SubCell"/>
</dbReference>
<feature type="region of interest" description="Disordered" evidence="5">
    <location>
        <begin position="1605"/>
        <end position="1645"/>
    </location>
</feature>
<dbReference type="Pfam" id="PF24633">
    <property type="entry name" value="DUF7630"/>
    <property type="match status" value="1"/>
</dbReference>
<evidence type="ECO:0000259" key="8">
    <source>
        <dbReference type="Pfam" id="PF01094"/>
    </source>
</evidence>
<dbReference type="Gene3D" id="3.40.50.2300">
    <property type="match status" value="3"/>
</dbReference>
<dbReference type="SUPFAM" id="SSF53822">
    <property type="entry name" value="Periplasmic binding protein-like I"/>
    <property type="match status" value="1"/>
</dbReference>
<keyword evidence="3 6" id="KW-1133">Transmembrane helix</keyword>
<dbReference type="InParanoid" id="A0A0G4GJQ7"/>
<feature type="transmembrane region" description="Helical" evidence="6">
    <location>
        <begin position="1356"/>
        <end position="1377"/>
    </location>
</feature>
<feature type="compositionally biased region" description="Low complexity" evidence="5">
    <location>
        <begin position="1660"/>
        <end position="1672"/>
    </location>
</feature>
<feature type="region of interest" description="Disordered" evidence="5">
    <location>
        <begin position="1912"/>
        <end position="2035"/>
    </location>
</feature>
<dbReference type="Gene3D" id="2.10.50.10">
    <property type="entry name" value="Tumor Necrosis Factor Receptor, subunit A, domain 2"/>
    <property type="match status" value="1"/>
</dbReference>
<accession>A0A0G4GJQ7</accession>
<feature type="region of interest" description="Disordered" evidence="5">
    <location>
        <begin position="1660"/>
        <end position="1748"/>
    </location>
</feature>
<dbReference type="Gene3D" id="3.80.10.10">
    <property type="entry name" value="Ribonuclease Inhibitor"/>
    <property type="match status" value="1"/>
</dbReference>
<keyword evidence="11" id="KW-1185">Reference proteome</keyword>
<feature type="region of interest" description="Disordered" evidence="5">
    <location>
        <begin position="1536"/>
        <end position="1569"/>
    </location>
</feature>
<dbReference type="SUPFAM" id="SSF57184">
    <property type="entry name" value="Growth factor receptor domain"/>
    <property type="match status" value="1"/>
</dbReference>
<feature type="transmembrane region" description="Helical" evidence="6">
    <location>
        <begin position="1278"/>
        <end position="1298"/>
    </location>
</feature>
<organism evidence="10 11">
    <name type="scientific">Vitrella brassicaformis (strain CCMP3155)</name>
    <dbReference type="NCBI Taxonomy" id="1169540"/>
    <lineage>
        <taxon>Eukaryota</taxon>
        <taxon>Sar</taxon>
        <taxon>Alveolata</taxon>
        <taxon>Colpodellida</taxon>
        <taxon>Vitrellaceae</taxon>
        <taxon>Vitrella</taxon>
    </lineage>
</organism>
<keyword evidence="4 6" id="KW-0472">Membrane</keyword>
<evidence type="ECO:0000256" key="6">
    <source>
        <dbReference type="SAM" id="Phobius"/>
    </source>
</evidence>
<gene>
    <name evidence="10" type="ORF">Vbra_18030</name>
</gene>
<comment type="subcellular location">
    <subcellularLocation>
        <location evidence="1">Membrane</location>
    </subcellularLocation>
</comment>
<keyword evidence="7" id="KW-0732">Signal</keyword>
<feature type="signal peptide" evidence="7">
    <location>
        <begin position="1"/>
        <end position="18"/>
    </location>
</feature>
<feature type="compositionally biased region" description="Basic and acidic residues" evidence="5">
    <location>
        <begin position="1964"/>
        <end position="1975"/>
    </location>
</feature>
<evidence type="ECO:0000256" key="5">
    <source>
        <dbReference type="SAM" id="MobiDB-lite"/>
    </source>
</evidence>
<protein>
    <submittedName>
        <fullName evidence="10">Uncharacterized protein</fullName>
    </submittedName>
</protein>
<dbReference type="PhylomeDB" id="A0A0G4GJQ7"/>
<dbReference type="InterPro" id="IPR056047">
    <property type="entry name" value="CRMPA-like_DUF7630"/>
</dbReference>
<keyword evidence="2 6" id="KW-0812">Transmembrane</keyword>
<evidence type="ECO:0000259" key="9">
    <source>
        <dbReference type="Pfam" id="PF24633"/>
    </source>
</evidence>
<evidence type="ECO:0000313" key="10">
    <source>
        <dbReference type="EMBL" id="CEM30150.1"/>
    </source>
</evidence>
<dbReference type="PANTHER" id="PTHR11319:SF35">
    <property type="entry name" value="OUTER MEMBRANE PROTEIN PMPC-RELATED"/>
    <property type="match status" value="1"/>
</dbReference>
<evidence type="ECO:0000256" key="1">
    <source>
        <dbReference type="ARBA" id="ARBA00004370"/>
    </source>
</evidence>
<evidence type="ECO:0000256" key="4">
    <source>
        <dbReference type="ARBA" id="ARBA00023136"/>
    </source>
</evidence>
<dbReference type="SUPFAM" id="SSF52058">
    <property type="entry name" value="L domain-like"/>
    <property type="match status" value="1"/>
</dbReference>
<reference evidence="10 11" key="1">
    <citation type="submission" date="2014-11" db="EMBL/GenBank/DDBJ databases">
        <authorList>
            <person name="Zhu J."/>
            <person name="Qi W."/>
            <person name="Song R."/>
        </authorList>
    </citation>
    <scope>NUCLEOTIDE SEQUENCE [LARGE SCALE GENOMIC DNA]</scope>
</reference>
<dbReference type="InterPro" id="IPR001828">
    <property type="entry name" value="ANF_lig-bd_rcpt"/>
</dbReference>
<feature type="compositionally biased region" description="Low complexity" evidence="5">
    <location>
        <begin position="1542"/>
        <end position="1562"/>
    </location>
</feature>
<feature type="domain" description="DUF7630" evidence="9">
    <location>
        <begin position="903"/>
        <end position="946"/>
    </location>
</feature>
<dbReference type="EMBL" id="CDMY01000688">
    <property type="protein sequence ID" value="CEM30150.1"/>
    <property type="molecule type" value="Genomic_DNA"/>
</dbReference>
<dbReference type="InterPro" id="IPR001611">
    <property type="entry name" value="Leu-rich_rpt"/>
</dbReference>
<feature type="transmembrane region" description="Helical" evidence="6">
    <location>
        <begin position="1050"/>
        <end position="1070"/>
    </location>
</feature>
<dbReference type="InterPro" id="IPR009030">
    <property type="entry name" value="Growth_fac_rcpt_cys_sf"/>
</dbReference>
<proteinExistence type="predicted"/>
<dbReference type="OrthoDB" id="10035969at2759"/>